<proteinExistence type="predicted"/>
<keyword evidence="2" id="KW-1185">Reference proteome</keyword>
<comment type="caution">
    <text evidence="1">The sequence shown here is derived from an EMBL/GenBank/DDBJ whole genome shotgun (WGS) entry which is preliminary data.</text>
</comment>
<accession>A0A9D3V932</accession>
<dbReference type="EMBL" id="JAIQCV010000008">
    <property type="protein sequence ID" value="KAH1074484.1"/>
    <property type="molecule type" value="Genomic_DNA"/>
</dbReference>
<protein>
    <submittedName>
        <fullName evidence="1">Uncharacterized protein</fullName>
    </submittedName>
</protein>
<evidence type="ECO:0000313" key="2">
    <source>
        <dbReference type="Proteomes" id="UP000828251"/>
    </source>
</evidence>
<sequence length="180" mass="20746">MVGLAAIAELFGGNAGTEELQAFYPIRPNCLADIPKTRFRPRVTIFYCSWCDLASVRKTLSARRWHAAFFEDGHLDIEKVLRTNPTRSMPFFEFYLYLVDHCDSTFRVNHPREMYAIWKTKCKNMVLVIGSGKYITRPIIIDDGQSIEGEDCRVTSAVSDKKVVHWMLFPHQIGMYGLIF</sequence>
<evidence type="ECO:0000313" key="1">
    <source>
        <dbReference type="EMBL" id="KAH1074484.1"/>
    </source>
</evidence>
<name>A0A9D3V932_9ROSI</name>
<reference evidence="1 2" key="1">
    <citation type="journal article" date="2021" name="Plant Biotechnol. J.">
        <title>Multi-omics assisted identification of the key and species-specific regulatory components of drought-tolerant mechanisms in Gossypium stocksii.</title>
        <authorList>
            <person name="Yu D."/>
            <person name="Ke L."/>
            <person name="Zhang D."/>
            <person name="Wu Y."/>
            <person name="Sun Y."/>
            <person name="Mei J."/>
            <person name="Sun J."/>
            <person name="Sun Y."/>
        </authorList>
    </citation>
    <scope>NUCLEOTIDE SEQUENCE [LARGE SCALE GENOMIC DNA]</scope>
    <source>
        <strain evidence="2">cv. E1</strain>
        <tissue evidence="1">Leaf</tissue>
    </source>
</reference>
<dbReference type="AlphaFoldDB" id="A0A9D3V932"/>
<dbReference type="OrthoDB" id="10264062at2759"/>
<organism evidence="1 2">
    <name type="scientific">Gossypium stocksii</name>
    <dbReference type="NCBI Taxonomy" id="47602"/>
    <lineage>
        <taxon>Eukaryota</taxon>
        <taxon>Viridiplantae</taxon>
        <taxon>Streptophyta</taxon>
        <taxon>Embryophyta</taxon>
        <taxon>Tracheophyta</taxon>
        <taxon>Spermatophyta</taxon>
        <taxon>Magnoliopsida</taxon>
        <taxon>eudicotyledons</taxon>
        <taxon>Gunneridae</taxon>
        <taxon>Pentapetalae</taxon>
        <taxon>rosids</taxon>
        <taxon>malvids</taxon>
        <taxon>Malvales</taxon>
        <taxon>Malvaceae</taxon>
        <taxon>Malvoideae</taxon>
        <taxon>Gossypium</taxon>
    </lineage>
</organism>
<gene>
    <name evidence="1" type="ORF">J1N35_026812</name>
</gene>
<dbReference type="Proteomes" id="UP000828251">
    <property type="component" value="Unassembled WGS sequence"/>
</dbReference>